<keyword evidence="2" id="KW-0472">Membrane</keyword>
<organism evidence="3 4">
    <name type="scientific">Ectocarpus siliculosus</name>
    <name type="common">Brown alga</name>
    <name type="synonym">Conferva siliculosa</name>
    <dbReference type="NCBI Taxonomy" id="2880"/>
    <lineage>
        <taxon>Eukaryota</taxon>
        <taxon>Sar</taxon>
        <taxon>Stramenopiles</taxon>
        <taxon>Ochrophyta</taxon>
        <taxon>PX clade</taxon>
        <taxon>Phaeophyceae</taxon>
        <taxon>Ectocarpales</taxon>
        <taxon>Ectocarpaceae</taxon>
        <taxon>Ectocarpus</taxon>
    </lineage>
</organism>
<accession>D8LNW4</accession>
<protein>
    <submittedName>
        <fullName evidence="3">Uncharacterized protein</fullName>
    </submittedName>
</protein>
<keyword evidence="4" id="KW-1185">Reference proteome</keyword>
<gene>
    <name evidence="3" type="ORF">Esi_0005_0249</name>
</gene>
<keyword evidence="2" id="KW-0812">Transmembrane</keyword>
<keyword evidence="2" id="KW-1133">Transmembrane helix</keyword>
<dbReference type="Proteomes" id="UP000002630">
    <property type="component" value="Unassembled WGS sequence"/>
</dbReference>
<feature type="region of interest" description="Disordered" evidence="1">
    <location>
        <begin position="213"/>
        <end position="290"/>
    </location>
</feature>
<evidence type="ECO:0000256" key="2">
    <source>
        <dbReference type="SAM" id="Phobius"/>
    </source>
</evidence>
<evidence type="ECO:0000313" key="3">
    <source>
        <dbReference type="EMBL" id="CBN78324.1"/>
    </source>
</evidence>
<dbReference type="EMBL" id="FN649760">
    <property type="protein sequence ID" value="CBN78324.1"/>
    <property type="molecule type" value="Genomic_DNA"/>
</dbReference>
<dbReference type="Pfam" id="PF11998">
    <property type="entry name" value="DUF3493"/>
    <property type="match status" value="1"/>
</dbReference>
<feature type="compositionally biased region" description="Low complexity" evidence="1">
    <location>
        <begin position="148"/>
        <end position="163"/>
    </location>
</feature>
<name>D8LNW4_ECTSI</name>
<sequence length="290" mass="30365">MAGTGDDSQEPATDRVDIEGIEAKGGKDAAGIYGFAREIIEKEEASAPFRRLRLIGYAVPAFIAIFLAGISLGGMAGIDEFKEVSENLPNPLIDAGVVGAAFYLWVEEVKTKRSSLALLKKEYEEKSKVPNRSSRRKKKAFGKKAAGKKPAAATKEPPSSPSAAVETTAAGATEQEVGPAPGRGMFAGVKETLEAVNKQSYYQALALNKELEDKGVLPPLERTPGPPGGEEEVAIAEERSEAPESAAGATAVQGEAETVASPADVASQGGGTKRRKKGKKAGKKAGKRNK</sequence>
<evidence type="ECO:0000313" key="4">
    <source>
        <dbReference type="Proteomes" id="UP000002630"/>
    </source>
</evidence>
<dbReference type="AlphaFoldDB" id="D8LNW4"/>
<dbReference type="InParanoid" id="D8LNW4"/>
<feature type="compositionally biased region" description="Basic residues" evidence="1">
    <location>
        <begin position="272"/>
        <end position="290"/>
    </location>
</feature>
<feature type="region of interest" description="Disordered" evidence="1">
    <location>
        <begin position="127"/>
        <end position="163"/>
    </location>
</feature>
<dbReference type="OrthoDB" id="10394691at2759"/>
<dbReference type="InterPro" id="IPR021883">
    <property type="entry name" value="LPA1-like"/>
</dbReference>
<reference evidence="3 4" key="1">
    <citation type="journal article" date="2010" name="Nature">
        <title>The Ectocarpus genome and the independent evolution of multicellularity in brown algae.</title>
        <authorList>
            <person name="Cock J.M."/>
            <person name="Sterck L."/>
            <person name="Rouze P."/>
            <person name="Scornet D."/>
            <person name="Allen A.E."/>
            <person name="Amoutzias G."/>
            <person name="Anthouard V."/>
            <person name="Artiguenave F."/>
            <person name="Aury J.M."/>
            <person name="Badger J.H."/>
            <person name="Beszteri B."/>
            <person name="Billiau K."/>
            <person name="Bonnet E."/>
            <person name="Bothwell J.H."/>
            <person name="Bowler C."/>
            <person name="Boyen C."/>
            <person name="Brownlee C."/>
            <person name="Carrano C.J."/>
            <person name="Charrier B."/>
            <person name="Cho G.Y."/>
            <person name="Coelho S.M."/>
            <person name="Collen J."/>
            <person name="Corre E."/>
            <person name="Da Silva C."/>
            <person name="Delage L."/>
            <person name="Delaroque N."/>
            <person name="Dittami S.M."/>
            <person name="Doulbeau S."/>
            <person name="Elias M."/>
            <person name="Farnham G."/>
            <person name="Gachon C.M."/>
            <person name="Gschloessl B."/>
            <person name="Heesch S."/>
            <person name="Jabbari K."/>
            <person name="Jubin C."/>
            <person name="Kawai H."/>
            <person name="Kimura K."/>
            <person name="Kloareg B."/>
            <person name="Kupper F.C."/>
            <person name="Lang D."/>
            <person name="Le Bail A."/>
            <person name="Leblanc C."/>
            <person name="Lerouge P."/>
            <person name="Lohr M."/>
            <person name="Lopez P.J."/>
            <person name="Martens C."/>
            <person name="Maumus F."/>
            <person name="Michel G."/>
            <person name="Miranda-Saavedra D."/>
            <person name="Morales J."/>
            <person name="Moreau H."/>
            <person name="Motomura T."/>
            <person name="Nagasato C."/>
            <person name="Napoli C.A."/>
            <person name="Nelson D.R."/>
            <person name="Nyvall-Collen P."/>
            <person name="Peters A.F."/>
            <person name="Pommier C."/>
            <person name="Potin P."/>
            <person name="Poulain J."/>
            <person name="Quesneville H."/>
            <person name="Read B."/>
            <person name="Rensing S.A."/>
            <person name="Ritter A."/>
            <person name="Rousvoal S."/>
            <person name="Samanta M."/>
            <person name="Samson G."/>
            <person name="Schroeder D.C."/>
            <person name="Segurens B."/>
            <person name="Strittmatter M."/>
            <person name="Tonon T."/>
            <person name="Tregear J.W."/>
            <person name="Valentin K."/>
            <person name="von Dassow P."/>
            <person name="Yamagishi T."/>
            <person name="Van de Peer Y."/>
            <person name="Wincker P."/>
        </authorList>
    </citation>
    <scope>NUCLEOTIDE SEQUENCE [LARGE SCALE GENOMIC DNA]</scope>
    <source>
        <strain evidence="4">Ec32 / CCAP1310/4</strain>
    </source>
</reference>
<feature type="transmembrane region" description="Helical" evidence="2">
    <location>
        <begin position="54"/>
        <end position="76"/>
    </location>
</feature>
<feature type="compositionally biased region" description="Basic residues" evidence="1">
    <location>
        <begin position="133"/>
        <end position="147"/>
    </location>
</feature>
<proteinExistence type="predicted"/>
<evidence type="ECO:0000256" key="1">
    <source>
        <dbReference type="SAM" id="MobiDB-lite"/>
    </source>
</evidence>